<dbReference type="EC" id="1.1.1.239" evidence="21"/>
<evidence type="ECO:0000256" key="7">
    <source>
        <dbReference type="ARBA" id="ARBA00022553"/>
    </source>
</evidence>
<dbReference type="GO" id="GO:0005759">
    <property type="term" value="C:mitochondrial matrix"/>
    <property type="evidence" value="ECO:0007669"/>
    <property type="project" value="UniProtKB-SubCell"/>
</dbReference>
<evidence type="ECO:0000256" key="22">
    <source>
        <dbReference type="ARBA" id="ARBA00070911"/>
    </source>
</evidence>
<sequence>MCVTSRHYRSRLPSDKWLTRGRLVPGNPSGREVGCAESSELVARVRTLSFYSLYALRTHRTVTMAERKEGRLAGRLALVTGGGSGIGRAICQAFAREGAKVAVADINVSAAKETLSLLQGDPTSHRAYEVDVMSSEAVQEMFKAVCSDYKTAPSIVAPIAGGIPLGVGNILDMSEKSFSLMIDLNLKGTFLTVQAAAKAMVDNEVKNGSIITISSRVAESPRAGWSSYIAAKAGVQQFTKVAAIELAEHGIRCNTVLPGVTKTPLMDRHLAMEGPLKNQYGASGTGIPMGRFAEVNEVANVFTFLASDESSYVSGASIKVSEPPCTCPCRHGA</sequence>
<evidence type="ECO:0000256" key="19">
    <source>
        <dbReference type="ARBA" id="ARBA00052680"/>
    </source>
</evidence>
<comment type="subunit">
    <text evidence="20">Heterotetramer with CBR4; contains two molecules of HSD17B8 and CBR4.</text>
</comment>
<evidence type="ECO:0000256" key="17">
    <source>
        <dbReference type="ARBA" id="ARBA00050232"/>
    </source>
</evidence>
<gene>
    <name evidence="28" type="primary">HSD17B8</name>
    <name evidence="28" type="ORF">BLAG_LOCUS22188</name>
</gene>
<dbReference type="EMBL" id="OV696692">
    <property type="protein sequence ID" value="CAH1269588.1"/>
    <property type="molecule type" value="Genomic_DNA"/>
</dbReference>
<evidence type="ECO:0000256" key="6">
    <source>
        <dbReference type="ARBA" id="ARBA00022516"/>
    </source>
</evidence>
<keyword evidence="29" id="KW-1185">Reference proteome</keyword>
<organism evidence="28 29">
    <name type="scientific">Branchiostoma lanceolatum</name>
    <name type="common">Common lancelet</name>
    <name type="synonym">Amphioxus lanceolatum</name>
    <dbReference type="NCBI Taxonomy" id="7740"/>
    <lineage>
        <taxon>Eukaryota</taxon>
        <taxon>Metazoa</taxon>
        <taxon>Chordata</taxon>
        <taxon>Cephalochordata</taxon>
        <taxon>Leptocardii</taxon>
        <taxon>Amphioxiformes</taxon>
        <taxon>Branchiostomatidae</taxon>
        <taxon>Branchiostoma</taxon>
    </lineage>
</organism>
<comment type="similarity">
    <text evidence="4">Belongs to the short-chain dehydrogenases/reductases (SDR) family.</text>
</comment>
<evidence type="ECO:0000256" key="10">
    <source>
        <dbReference type="ARBA" id="ARBA00023027"/>
    </source>
</evidence>
<keyword evidence="13" id="KW-0275">Fatty acid biosynthesis</keyword>
<dbReference type="PANTHER" id="PTHR42760">
    <property type="entry name" value="SHORT-CHAIN DEHYDROGENASES/REDUCTASES FAMILY MEMBER"/>
    <property type="match status" value="1"/>
</dbReference>
<keyword evidence="10" id="KW-0520">NAD</keyword>
<dbReference type="EC" id="1.1.1.n12" evidence="5"/>
<evidence type="ECO:0000256" key="9">
    <source>
        <dbReference type="ARBA" id="ARBA00023002"/>
    </source>
</evidence>
<dbReference type="InterPro" id="IPR002347">
    <property type="entry name" value="SDR_fam"/>
</dbReference>
<keyword evidence="6" id="KW-0444">Lipid biosynthesis</keyword>
<evidence type="ECO:0000256" key="12">
    <source>
        <dbReference type="ARBA" id="ARBA00023128"/>
    </source>
</evidence>
<accession>A0A8K0A7F2</accession>
<comment type="pathway">
    <text evidence="15">Steroid biosynthesis; estrogen biosynthesis.</text>
</comment>
<dbReference type="Gene3D" id="3.40.50.720">
    <property type="entry name" value="NAD(P)-binding Rossmann-like Domain"/>
    <property type="match status" value="1"/>
</dbReference>
<evidence type="ECO:0000256" key="25">
    <source>
        <dbReference type="ARBA" id="ARBA00081936"/>
    </source>
</evidence>
<evidence type="ECO:0000256" key="23">
    <source>
        <dbReference type="ARBA" id="ARBA00077835"/>
    </source>
</evidence>
<dbReference type="PRINTS" id="PR00081">
    <property type="entry name" value="GDHRDH"/>
</dbReference>
<comment type="subcellular location">
    <subcellularLocation>
        <location evidence="1">Mitochondrion matrix</location>
    </subcellularLocation>
</comment>
<evidence type="ECO:0000256" key="15">
    <source>
        <dbReference type="ARBA" id="ARBA00037929"/>
    </source>
</evidence>
<keyword evidence="8" id="KW-0276">Fatty acid metabolism</keyword>
<dbReference type="AlphaFoldDB" id="A0A8K0A7F2"/>
<evidence type="ECO:0000256" key="3">
    <source>
        <dbReference type="ARBA" id="ARBA00005198"/>
    </source>
</evidence>
<evidence type="ECO:0000256" key="21">
    <source>
        <dbReference type="ARBA" id="ARBA00066822"/>
    </source>
</evidence>
<name>A0A8K0A7F2_BRALA</name>
<evidence type="ECO:0000256" key="14">
    <source>
        <dbReference type="ARBA" id="ARBA00024072"/>
    </source>
</evidence>
<dbReference type="Proteomes" id="UP000838412">
    <property type="component" value="Chromosome 7"/>
</dbReference>
<evidence type="ECO:0000256" key="1">
    <source>
        <dbReference type="ARBA" id="ARBA00004305"/>
    </source>
</evidence>
<evidence type="ECO:0000256" key="27">
    <source>
        <dbReference type="ARBA" id="ARBA00083258"/>
    </source>
</evidence>
<evidence type="ECO:0000256" key="24">
    <source>
        <dbReference type="ARBA" id="ARBA00081419"/>
    </source>
</evidence>
<evidence type="ECO:0000256" key="20">
    <source>
        <dbReference type="ARBA" id="ARBA00065174"/>
    </source>
</evidence>
<dbReference type="FunFam" id="3.40.50.720:FF:000231">
    <property type="entry name" value="Estradiol 17-beta-dehydrogenase 8"/>
    <property type="match status" value="1"/>
</dbReference>
<dbReference type="GO" id="GO:0008210">
    <property type="term" value="P:estrogen metabolic process"/>
    <property type="evidence" value="ECO:0007669"/>
    <property type="project" value="UniProtKB-ARBA"/>
</dbReference>
<evidence type="ECO:0000256" key="4">
    <source>
        <dbReference type="ARBA" id="ARBA00006484"/>
    </source>
</evidence>
<dbReference type="GO" id="GO:0006633">
    <property type="term" value="P:fatty acid biosynthetic process"/>
    <property type="evidence" value="ECO:0007669"/>
    <property type="project" value="UniProtKB-KW"/>
</dbReference>
<evidence type="ECO:0000256" key="26">
    <source>
        <dbReference type="ARBA" id="ARBA00083097"/>
    </source>
</evidence>
<evidence type="ECO:0000313" key="28">
    <source>
        <dbReference type="EMBL" id="CAH1269588.1"/>
    </source>
</evidence>
<dbReference type="InterPro" id="IPR036291">
    <property type="entry name" value="NAD(P)-bd_dom_sf"/>
</dbReference>
<evidence type="ECO:0000256" key="5">
    <source>
        <dbReference type="ARBA" id="ARBA00012456"/>
    </source>
</evidence>
<evidence type="ECO:0000256" key="18">
    <source>
        <dbReference type="ARBA" id="ARBA00050435"/>
    </source>
</evidence>
<evidence type="ECO:0000313" key="29">
    <source>
        <dbReference type="Proteomes" id="UP000838412"/>
    </source>
</evidence>
<evidence type="ECO:0000256" key="11">
    <source>
        <dbReference type="ARBA" id="ARBA00023098"/>
    </source>
</evidence>
<keyword evidence="7" id="KW-0597">Phosphoprotein</keyword>
<dbReference type="SUPFAM" id="SSF51735">
    <property type="entry name" value="NAD(P)-binding Rossmann-fold domains"/>
    <property type="match status" value="1"/>
</dbReference>
<reference evidence="28" key="1">
    <citation type="submission" date="2022-01" db="EMBL/GenBank/DDBJ databases">
        <authorList>
            <person name="Braso-Vives M."/>
        </authorList>
    </citation>
    <scope>NUCLEOTIDE SEQUENCE</scope>
</reference>
<comment type="catalytic activity">
    <reaction evidence="16">
        <text>17beta-estradiol + NAD(+) = estrone + NADH + H(+)</text>
        <dbReference type="Rhea" id="RHEA:24612"/>
        <dbReference type="ChEBI" id="CHEBI:15378"/>
        <dbReference type="ChEBI" id="CHEBI:16469"/>
        <dbReference type="ChEBI" id="CHEBI:17263"/>
        <dbReference type="ChEBI" id="CHEBI:57540"/>
        <dbReference type="ChEBI" id="CHEBI:57945"/>
        <dbReference type="EC" id="1.1.1.62"/>
    </reaction>
    <physiologicalReaction direction="left-to-right" evidence="16">
        <dbReference type="Rhea" id="RHEA:24613"/>
    </physiologicalReaction>
    <physiologicalReaction direction="right-to-left" evidence="16">
        <dbReference type="Rhea" id="RHEA:24614"/>
    </physiologicalReaction>
</comment>
<evidence type="ECO:0000256" key="2">
    <source>
        <dbReference type="ARBA" id="ARBA00005194"/>
    </source>
</evidence>
<comment type="pathway">
    <text evidence="2">Lipid metabolism; fatty acid biosynthesis.</text>
</comment>
<keyword evidence="12" id="KW-0496">Mitochondrion</keyword>
<dbReference type="GO" id="GO:0048038">
    <property type="term" value="F:quinone binding"/>
    <property type="evidence" value="ECO:0007669"/>
    <property type="project" value="TreeGrafter"/>
</dbReference>
<evidence type="ECO:0000256" key="13">
    <source>
        <dbReference type="ARBA" id="ARBA00023160"/>
    </source>
</evidence>
<comment type="catalytic activity">
    <reaction evidence="17">
        <text>testosterone + NAD(+) = androst-4-ene-3,17-dione + NADH + H(+)</text>
        <dbReference type="Rhea" id="RHEA:14929"/>
        <dbReference type="ChEBI" id="CHEBI:15378"/>
        <dbReference type="ChEBI" id="CHEBI:16422"/>
        <dbReference type="ChEBI" id="CHEBI:17347"/>
        <dbReference type="ChEBI" id="CHEBI:57540"/>
        <dbReference type="ChEBI" id="CHEBI:57945"/>
        <dbReference type="EC" id="1.1.1.239"/>
    </reaction>
    <physiologicalReaction direction="left-to-right" evidence="17">
        <dbReference type="Rhea" id="RHEA:14930"/>
    </physiologicalReaction>
</comment>
<keyword evidence="9" id="KW-0560">Oxidoreductase</keyword>
<dbReference type="PANTHER" id="PTHR42760:SF83">
    <property type="entry name" value="(3R)-3-HYDROXYACYL-COA DEHYDROGENASE"/>
    <property type="match status" value="1"/>
</dbReference>
<protein>
    <recommendedName>
        <fullName evidence="22">(3R)-3-hydroxyacyl-CoA dehydrogenase</fullName>
        <ecNumber evidence="21">1.1.1.239</ecNumber>
        <ecNumber evidence="14">1.1.1.62</ecNumber>
        <ecNumber evidence="5">1.1.1.n12</ecNumber>
    </recommendedName>
    <alternativeName>
        <fullName evidence="24">17-beta-hydroxysteroid dehydrogenase 8</fullName>
    </alternativeName>
    <alternativeName>
        <fullName evidence="23">3-ketoacyl-[acyl-carrier-protein] reductase alpha subunit</fullName>
    </alternativeName>
    <alternativeName>
        <fullName evidence="26">3-oxoacyl-[acyl-carrier-protein] reductase</fullName>
    </alternativeName>
    <alternativeName>
        <fullName evidence="27">Estradiol 17-beta-dehydrogenase 8</fullName>
    </alternativeName>
    <alternativeName>
        <fullName evidence="25">Testosterone 17-beta-dehydrogenase 8</fullName>
    </alternativeName>
</protein>
<comment type="catalytic activity">
    <reaction evidence="19">
        <text>a (3R)-3-hydroxyacyl-CoA + NAD(+) = a 3-oxoacyl-CoA + NADH + H(+)</text>
        <dbReference type="Rhea" id="RHEA:32711"/>
        <dbReference type="ChEBI" id="CHEBI:15378"/>
        <dbReference type="ChEBI" id="CHEBI:57319"/>
        <dbReference type="ChEBI" id="CHEBI:57540"/>
        <dbReference type="ChEBI" id="CHEBI:57945"/>
        <dbReference type="ChEBI" id="CHEBI:90726"/>
        <dbReference type="EC" id="1.1.1.n12"/>
    </reaction>
    <physiologicalReaction direction="left-to-right" evidence="19">
        <dbReference type="Rhea" id="RHEA:32712"/>
    </physiologicalReaction>
</comment>
<comment type="catalytic activity">
    <reaction evidence="18">
        <text>17beta-hydroxy-5alpha-androstan-3-one + NAD(+) = 5alpha-androstan-3,17-dione + NADH + H(+)</text>
        <dbReference type="Rhea" id="RHEA:41992"/>
        <dbReference type="ChEBI" id="CHEBI:15378"/>
        <dbReference type="ChEBI" id="CHEBI:15994"/>
        <dbReference type="ChEBI" id="CHEBI:16330"/>
        <dbReference type="ChEBI" id="CHEBI:57540"/>
        <dbReference type="ChEBI" id="CHEBI:57945"/>
    </reaction>
    <physiologicalReaction direction="left-to-right" evidence="18">
        <dbReference type="Rhea" id="RHEA:41993"/>
    </physiologicalReaction>
</comment>
<proteinExistence type="inferred from homology"/>
<comment type="pathway">
    <text evidence="3">Lipid metabolism; mitochondrial fatty acid beta-oxidation.</text>
</comment>
<dbReference type="OrthoDB" id="1669814at2759"/>
<dbReference type="Pfam" id="PF13561">
    <property type="entry name" value="adh_short_C2"/>
    <property type="match status" value="1"/>
</dbReference>
<keyword evidence="11" id="KW-0443">Lipid metabolism</keyword>
<evidence type="ECO:0000256" key="8">
    <source>
        <dbReference type="ARBA" id="ARBA00022832"/>
    </source>
</evidence>
<dbReference type="GO" id="GO:0004303">
    <property type="term" value="F:estradiol 17-beta-dehydrogenase [NAD(P)+] activity"/>
    <property type="evidence" value="ECO:0007669"/>
    <property type="project" value="UniProtKB-EC"/>
</dbReference>
<evidence type="ECO:0000256" key="16">
    <source>
        <dbReference type="ARBA" id="ARBA00049069"/>
    </source>
</evidence>
<dbReference type="GO" id="GO:0047035">
    <property type="term" value="F:testosterone dehydrogenase (NAD+) activity"/>
    <property type="evidence" value="ECO:0007669"/>
    <property type="project" value="UniProtKB-EC"/>
</dbReference>
<dbReference type="EC" id="1.1.1.62" evidence="14"/>